<gene>
    <name evidence="6" type="ORF">SAMN02745168_0438</name>
</gene>
<name>A0A1W1YI55_9FIRM</name>
<dbReference type="Pfam" id="PF01584">
    <property type="entry name" value="CheW"/>
    <property type="match status" value="1"/>
</dbReference>
<sequence length="164" mass="18383">MVKTQEEILELEEDTQKGKFLTFSLGKEVYAIEIKFVTEIIGIQPITEVPELPNYVKGIINLRGKIIPVIDIRLRFKKPPADYTDRTCIIVVEMKDVSIGLIVDNVSEVLSIADDDIVPPPEISQGTENRYLKAIGKVEGEVKLILECVKLMNDNEMEAIGQIA</sequence>
<dbReference type="InterPro" id="IPR039315">
    <property type="entry name" value="CheW"/>
</dbReference>
<dbReference type="PANTHER" id="PTHR22617:SF23">
    <property type="entry name" value="CHEMOTAXIS PROTEIN CHEW"/>
    <property type="match status" value="1"/>
</dbReference>
<dbReference type="CDD" id="cd00732">
    <property type="entry name" value="CheW"/>
    <property type="match status" value="1"/>
</dbReference>
<dbReference type="SMART" id="SM00260">
    <property type="entry name" value="CheW"/>
    <property type="match status" value="1"/>
</dbReference>
<dbReference type="GO" id="GO:0007165">
    <property type="term" value="P:signal transduction"/>
    <property type="evidence" value="ECO:0007669"/>
    <property type="project" value="InterPro"/>
</dbReference>
<dbReference type="Gene3D" id="2.30.30.40">
    <property type="entry name" value="SH3 Domains"/>
    <property type="match status" value="1"/>
</dbReference>
<proteinExistence type="predicted"/>
<evidence type="ECO:0000256" key="4">
    <source>
        <dbReference type="ARBA" id="ARBA00022500"/>
    </source>
</evidence>
<protein>
    <recommendedName>
        <fullName evidence="2">Chemotaxis protein CheW</fullName>
    </recommendedName>
</protein>
<dbReference type="AlphaFoldDB" id="A0A1W1YI55"/>
<dbReference type="PANTHER" id="PTHR22617">
    <property type="entry name" value="CHEMOTAXIS SENSOR HISTIDINE KINASE-RELATED"/>
    <property type="match status" value="1"/>
</dbReference>
<keyword evidence="7" id="KW-1185">Reference proteome</keyword>
<comment type="subcellular location">
    <subcellularLocation>
        <location evidence="1">Cytoplasm</location>
    </subcellularLocation>
</comment>
<keyword evidence="3" id="KW-0963">Cytoplasm</keyword>
<dbReference type="FunFam" id="2.40.50.180:FF:000002">
    <property type="entry name" value="Chemotaxis protein CheW"/>
    <property type="match status" value="1"/>
</dbReference>
<dbReference type="GO" id="GO:0006935">
    <property type="term" value="P:chemotaxis"/>
    <property type="evidence" value="ECO:0007669"/>
    <property type="project" value="UniProtKB-KW"/>
</dbReference>
<evidence type="ECO:0000256" key="3">
    <source>
        <dbReference type="ARBA" id="ARBA00022490"/>
    </source>
</evidence>
<evidence type="ECO:0000256" key="2">
    <source>
        <dbReference type="ARBA" id="ARBA00021483"/>
    </source>
</evidence>
<dbReference type="InterPro" id="IPR002545">
    <property type="entry name" value="CheW-lke_dom"/>
</dbReference>
<dbReference type="Proteomes" id="UP000192790">
    <property type="component" value="Unassembled WGS sequence"/>
</dbReference>
<organism evidence="6 7">
    <name type="scientific">Papillibacter cinnamivorans DSM 12816</name>
    <dbReference type="NCBI Taxonomy" id="1122930"/>
    <lineage>
        <taxon>Bacteria</taxon>
        <taxon>Bacillati</taxon>
        <taxon>Bacillota</taxon>
        <taxon>Clostridia</taxon>
        <taxon>Eubacteriales</taxon>
        <taxon>Oscillospiraceae</taxon>
        <taxon>Papillibacter</taxon>
    </lineage>
</organism>
<reference evidence="6 7" key="1">
    <citation type="submission" date="2017-04" db="EMBL/GenBank/DDBJ databases">
        <authorList>
            <person name="Afonso C.L."/>
            <person name="Miller P.J."/>
            <person name="Scott M.A."/>
            <person name="Spackman E."/>
            <person name="Goraichik I."/>
            <person name="Dimitrov K.M."/>
            <person name="Suarez D.L."/>
            <person name="Swayne D.E."/>
        </authorList>
    </citation>
    <scope>NUCLEOTIDE SEQUENCE [LARGE SCALE GENOMIC DNA]</scope>
    <source>
        <strain evidence="6 7">DSM 12816</strain>
    </source>
</reference>
<dbReference type="GO" id="GO:0005829">
    <property type="term" value="C:cytosol"/>
    <property type="evidence" value="ECO:0007669"/>
    <property type="project" value="TreeGrafter"/>
</dbReference>
<dbReference type="PROSITE" id="PS50851">
    <property type="entry name" value="CHEW"/>
    <property type="match status" value="1"/>
</dbReference>
<feature type="domain" description="CheW-like" evidence="5">
    <location>
        <begin position="17"/>
        <end position="157"/>
    </location>
</feature>
<dbReference type="EMBL" id="FWXW01000001">
    <property type="protein sequence ID" value="SMC35865.1"/>
    <property type="molecule type" value="Genomic_DNA"/>
</dbReference>
<accession>A0A1W1YI55</accession>
<keyword evidence="4" id="KW-0145">Chemotaxis</keyword>
<evidence type="ECO:0000259" key="5">
    <source>
        <dbReference type="PROSITE" id="PS50851"/>
    </source>
</evidence>
<dbReference type="OrthoDB" id="9794382at2"/>
<dbReference type="InterPro" id="IPR036061">
    <property type="entry name" value="CheW-like_dom_sf"/>
</dbReference>
<dbReference type="STRING" id="1122930.SAMN02745168_0438"/>
<evidence type="ECO:0000313" key="6">
    <source>
        <dbReference type="EMBL" id="SMC35865.1"/>
    </source>
</evidence>
<evidence type="ECO:0000256" key="1">
    <source>
        <dbReference type="ARBA" id="ARBA00004496"/>
    </source>
</evidence>
<dbReference type="Gene3D" id="2.40.50.180">
    <property type="entry name" value="CheA-289, Domain 4"/>
    <property type="match status" value="1"/>
</dbReference>
<dbReference type="RefSeq" id="WP_084233082.1">
    <property type="nucleotide sequence ID" value="NZ_FWXW01000001.1"/>
</dbReference>
<dbReference type="SUPFAM" id="SSF50341">
    <property type="entry name" value="CheW-like"/>
    <property type="match status" value="1"/>
</dbReference>
<evidence type="ECO:0000313" key="7">
    <source>
        <dbReference type="Proteomes" id="UP000192790"/>
    </source>
</evidence>